<dbReference type="Pfam" id="PF25539">
    <property type="entry name" value="Bestrophin_2"/>
    <property type="match status" value="1"/>
</dbReference>
<keyword evidence="11" id="KW-1185">Reference proteome</keyword>
<feature type="transmembrane region" description="Helical" evidence="9">
    <location>
        <begin position="47"/>
        <end position="70"/>
    </location>
</feature>
<keyword evidence="4 9" id="KW-0812">Transmembrane</keyword>
<evidence type="ECO:0000256" key="6">
    <source>
        <dbReference type="ARBA" id="ARBA00023065"/>
    </source>
</evidence>
<evidence type="ECO:0000256" key="3">
    <source>
        <dbReference type="ARBA" id="ARBA00022475"/>
    </source>
</evidence>
<dbReference type="PANTHER" id="PTHR33281">
    <property type="entry name" value="UPF0187 PROTEIN YNEE"/>
    <property type="match status" value="1"/>
</dbReference>
<dbReference type="EMBL" id="BAEN01000016">
    <property type="protein sequence ID" value="GAC13295.1"/>
    <property type="molecule type" value="Genomic_DNA"/>
</dbReference>
<organism evidence="10 11">
    <name type="scientific">Aliiglaciecola lipolytica E3</name>
    <dbReference type="NCBI Taxonomy" id="1127673"/>
    <lineage>
        <taxon>Bacteria</taxon>
        <taxon>Pseudomonadati</taxon>
        <taxon>Pseudomonadota</taxon>
        <taxon>Gammaproteobacteria</taxon>
        <taxon>Alteromonadales</taxon>
        <taxon>Alteromonadaceae</taxon>
        <taxon>Aliiglaciecola</taxon>
    </lineage>
</organism>
<dbReference type="GO" id="GO:0005886">
    <property type="term" value="C:plasma membrane"/>
    <property type="evidence" value="ECO:0007669"/>
    <property type="project" value="UniProtKB-SubCell"/>
</dbReference>
<evidence type="ECO:0000256" key="8">
    <source>
        <dbReference type="ARBA" id="ARBA00034708"/>
    </source>
</evidence>
<evidence type="ECO:0000256" key="7">
    <source>
        <dbReference type="ARBA" id="ARBA00023136"/>
    </source>
</evidence>
<accession>K6YPS4</accession>
<dbReference type="RefSeq" id="WP_008843115.1">
    <property type="nucleotide sequence ID" value="NZ_BAEN01000016.1"/>
</dbReference>
<dbReference type="AlphaFoldDB" id="K6YPS4"/>
<evidence type="ECO:0000256" key="1">
    <source>
        <dbReference type="ARBA" id="ARBA00004651"/>
    </source>
</evidence>
<keyword evidence="2" id="KW-0813">Transport</keyword>
<protein>
    <recommendedName>
        <fullName evidence="12">Bestrophin</fullName>
    </recommendedName>
</protein>
<keyword evidence="7 9" id="KW-0472">Membrane</keyword>
<dbReference type="STRING" id="1127673.GLIP_0649"/>
<comment type="similarity">
    <text evidence="8">Belongs to the anion channel-forming bestrophin (TC 1.A.46) family.</text>
</comment>
<reference evidence="10 11" key="1">
    <citation type="journal article" date="2017" name="Antonie Van Leeuwenhoek">
        <title>Rhizobium rhizosphaerae sp. nov., a novel species isolated from rice rhizosphere.</title>
        <authorList>
            <person name="Zhao J.J."/>
            <person name="Zhang J."/>
            <person name="Zhang R.J."/>
            <person name="Zhang C.W."/>
            <person name="Yin H.Q."/>
            <person name="Zhang X.X."/>
        </authorList>
    </citation>
    <scope>NUCLEOTIDE SEQUENCE [LARGE SCALE GENOMIC DNA]</scope>
    <source>
        <strain evidence="10 11">E3</strain>
    </source>
</reference>
<evidence type="ECO:0000256" key="2">
    <source>
        <dbReference type="ARBA" id="ARBA00022448"/>
    </source>
</evidence>
<feature type="transmembrane region" description="Helical" evidence="9">
    <location>
        <begin position="224"/>
        <end position="254"/>
    </location>
</feature>
<sequence length="308" mass="34694">MILRDKPHALRLFFIIKGSVVPIVASKILFVTLLGTAVAWVEYYYSYLFPPLAVAPMAFFGVALSLFLGFRNNASYERWWEARKQWGKLIVESKSLTRQIISYIDFDKVGGETTKKRLVLLIVAYNHALRHYLRKTEPWNDIEALLGSSDVKILKGAENVPDTILLLIGMELSGCLQKDSISDFAIQNFDNHLTQLTSVQAACERIKNTPIPFAYMLLVQRTTYLYCFTAPFAIVASLGVFTPLFCAVIAYTFFGLDALSDELEEPFGTSANDLPLEALTRMTEINLRSMLGEVELPKPILPVQHILT</sequence>
<dbReference type="GO" id="GO:0005254">
    <property type="term" value="F:chloride channel activity"/>
    <property type="evidence" value="ECO:0007669"/>
    <property type="project" value="InterPro"/>
</dbReference>
<comment type="subcellular location">
    <subcellularLocation>
        <location evidence="1">Cell membrane</location>
        <topology evidence="1">Multi-pass membrane protein</topology>
    </subcellularLocation>
</comment>
<proteinExistence type="inferred from homology"/>
<evidence type="ECO:0000256" key="4">
    <source>
        <dbReference type="ARBA" id="ARBA00022692"/>
    </source>
</evidence>
<evidence type="ECO:0000256" key="9">
    <source>
        <dbReference type="SAM" id="Phobius"/>
    </source>
</evidence>
<keyword evidence="3" id="KW-1003">Cell membrane</keyword>
<gene>
    <name evidence="10" type="ORF">GLIP_0649</name>
</gene>
<dbReference type="eggNOG" id="COG3781">
    <property type="taxonomic scope" value="Bacteria"/>
</dbReference>
<feature type="transmembrane region" description="Helical" evidence="9">
    <location>
        <begin position="12"/>
        <end position="41"/>
    </location>
</feature>
<name>K6YPS4_9ALTE</name>
<evidence type="ECO:0000313" key="10">
    <source>
        <dbReference type="EMBL" id="GAC13295.1"/>
    </source>
</evidence>
<keyword evidence="6" id="KW-0406">Ion transport</keyword>
<evidence type="ECO:0000313" key="11">
    <source>
        <dbReference type="Proteomes" id="UP000006334"/>
    </source>
</evidence>
<evidence type="ECO:0000256" key="5">
    <source>
        <dbReference type="ARBA" id="ARBA00022989"/>
    </source>
</evidence>
<evidence type="ECO:0008006" key="12">
    <source>
        <dbReference type="Google" id="ProtNLM"/>
    </source>
</evidence>
<dbReference type="InterPro" id="IPR044669">
    <property type="entry name" value="YneE/VCCN1/2-like"/>
</dbReference>
<dbReference type="Proteomes" id="UP000006334">
    <property type="component" value="Unassembled WGS sequence"/>
</dbReference>
<dbReference type="OrthoDB" id="445589at2"/>
<comment type="caution">
    <text evidence="10">The sequence shown here is derived from an EMBL/GenBank/DDBJ whole genome shotgun (WGS) entry which is preliminary data.</text>
</comment>
<dbReference type="PANTHER" id="PTHR33281:SF19">
    <property type="entry name" value="VOLTAGE-DEPENDENT ANION CHANNEL-FORMING PROTEIN YNEE"/>
    <property type="match status" value="1"/>
</dbReference>
<keyword evidence="5 9" id="KW-1133">Transmembrane helix</keyword>